<dbReference type="EMBL" id="JAAGNX010000001">
    <property type="protein sequence ID" value="NDV61086.1"/>
    <property type="molecule type" value="Genomic_DNA"/>
</dbReference>
<feature type="domain" description="YgjP-like metallopeptidase" evidence="1">
    <location>
        <begin position="27"/>
        <end position="235"/>
    </location>
</feature>
<gene>
    <name evidence="2" type="ORF">G0Q06_01340</name>
</gene>
<sequence>MKIEPSEQILVYGERRIPYRLQFSDRKRLRITVKPDLNVVANAPSHYSEEEAREAVRSKARWILRQLASFQEFHPLPMPHKYISGETFVYLGRQYRLKVETGDRTPAKLRGRYLFVTVPDRTDSTKVKAAVDAWYRVRAEEVFRRYLEACMEVAGRHGISEPELSIRNMRTRWGSCSSAGRITLNLKLIYAPVHCIEYVIMHELCHLAHHDHSPRFYRLLTRCMPDWEKRRKVLSQVVFLKAEPLRL</sequence>
<evidence type="ECO:0000313" key="2">
    <source>
        <dbReference type="EMBL" id="NDV61086.1"/>
    </source>
</evidence>
<keyword evidence="3" id="KW-1185">Reference proteome</keyword>
<organism evidence="2 3">
    <name type="scientific">Oceanipulchritudo coccoides</name>
    <dbReference type="NCBI Taxonomy" id="2706888"/>
    <lineage>
        <taxon>Bacteria</taxon>
        <taxon>Pseudomonadati</taxon>
        <taxon>Verrucomicrobiota</taxon>
        <taxon>Opitutia</taxon>
        <taxon>Puniceicoccales</taxon>
        <taxon>Oceanipulchritudinaceae</taxon>
        <taxon>Oceanipulchritudo</taxon>
    </lineage>
</organism>
<dbReference type="AlphaFoldDB" id="A0A6B2LYC5"/>
<dbReference type="PANTHER" id="PTHR30399:SF1">
    <property type="entry name" value="UTP PYROPHOSPHATASE"/>
    <property type="match status" value="1"/>
</dbReference>
<dbReference type="RefSeq" id="WP_163961699.1">
    <property type="nucleotide sequence ID" value="NZ_JAAGNX010000001.1"/>
</dbReference>
<dbReference type="Pfam" id="PF01863">
    <property type="entry name" value="YgjP-like"/>
    <property type="match status" value="1"/>
</dbReference>
<dbReference type="InterPro" id="IPR002725">
    <property type="entry name" value="YgjP-like_metallopeptidase"/>
</dbReference>
<dbReference type="InterPro" id="IPR053136">
    <property type="entry name" value="UTP_pyrophosphatase-like"/>
</dbReference>
<accession>A0A6B2LYC5</accession>
<dbReference type="CDD" id="cd07344">
    <property type="entry name" value="M48_yhfN_like"/>
    <property type="match status" value="1"/>
</dbReference>
<evidence type="ECO:0000259" key="1">
    <source>
        <dbReference type="Pfam" id="PF01863"/>
    </source>
</evidence>
<dbReference type="PANTHER" id="PTHR30399">
    <property type="entry name" value="UNCHARACTERIZED PROTEIN YGJP"/>
    <property type="match status" value="1"/>
</dbReference>
<comment type="caution">
    <text evidence="2">The sequence shown here is derived from an EMBL/GenBank/DDBJ whole genome shotgun (WGS) entry which is preliminary data.</text>
</comment>
<proteinExistence type="predicted"/>
<name>A0A6B2LYC5_9BACT</name>
<evidence type="ECO:0000313" key="3">
    <source>
        <dbReference type="Proteomes" id="UP000478417"/>
    </source>
</evidence>
<protein>
    <submittedName>
        <fullName evidence="2">M48 family metallopeptidase</fullName>
    </submittedName>
</protein>
<dbReference type="Proteomes" id="UP000478417">
    <property type="component" value="Unassembled WGS sequence"/>
</dbReference>
<reference evidence="2 3" key="1">
    <citation type="submission" date="2020-02" db="EMBL/GenBank/DDBJ databases">
        <title>Albibacoteraceae fam. nov., the first described family within the subdivision 4 Verrucomicrobia.</title>
        <authorList>
            <person name="Xi F."/>
        </authorList>
    </citation>
    <scope>NUCLEOTIDE SEQUENCE [LARGE SCALE GENOMIC DNA]</scope>
    <source>
        <strain evidence="2 3">CK1056</strain>
    </source>
</reference>
<dbReference type="Gene3D" id="3.30.2010.10">
    <property type="entry name" value="Metalloproteases ('zincins'), catalytic domain"/>
    <property type="match status" value="1"/>
</dbReference>